<comment type="caution">
    <text evidence="1">The sequence shown here is derived from an EMBL/GenBank/DDBJ whole genome shotgun (WGS) entry which is preliminary data.</text>
</comment>
<protein>
    <submittedName>
        <fullName evidence="1">Uncharacterized protein</fullName>
    </submittedName>
</protein>
<sequence length="76" mass="8795">MTKFVTKDPNSQLASIIKGYYIEETSRSLLLRLPNSISFLVPKRYIDSPFTCDKEIVQEFIVEDYILKKIGLPSPR</sequence>
<dbReference type="EMBL" id="LAZR01030223">
    <property type="protein sequence ID" value="KKL57261.1"/>
    <property type="molecule type" value="Genomic_DNA"/>
</dbReference>
<reference evidence="1" key="1">
    <citation type="journal article" date="2015" name="Nature">
        <title>Complex archaea that bridge the gap between prokaryotes and eukaryotes.</title>
        <authorList>
            <person name="Spang A."/>
            <person name="Saw J.H."/>
            <person name="Jorgensen S.L."/>
            <person name="Zaremba-Niedzwiedzka K."/>
            <person name="Martijn J."/>
            <person name="Lind A.E."/>
            <person name="van Eijk R."/>
            <person name="Schleper C."/>
            <person name="Guy L."/>
            <person name="Ettema T.J."/>
        </authorList>
    </citation>
    <scope>NUCLEOTIDE SEQUENCE</scope>
</reference>
<organism evidence="1">
    <name type="scientific">marine sediment metagenome</name>
    <dbReference type="NCBI Taxonomy" id="412755"/>
    <lineage>
        <taxon>unclassified sequences</taxon>
        <taxon>metagenomes</taxon>
        <taxon>ecological metagenomes</taxon>
    </lineage>
</organism>
<dbReference type="AlphaFoldDB" id="A0A0F9DU44"/>
<evidence type="ECO:0000313" key="1">
    <source>
        <dbReference type="EMBL" id="KKL57261.1"/>
    </source>
</evidence>
<proteinExistence type="predicted"/>
<gene>
    <name evidence="1" type="ORF">LCGC14_2237150</name>
</gene>
<accession>A0A0F9DU44</accession>
<name>A0A0F9DU44_9ZZZZ</name>